<evidence type="ECO:0000256" key="5">
    <source>
        <dbReference type="ARBA" id="ARBA00022763"/>
    </source>
</evidence>
<dbReference type="GO" id="GO:0006281">
    <property type="term" value="P:DNA repair"/>
    <property type="evidence" value="ECO:0007669"/>
    <property type="project" value="UniProtKB-KW"/>
</dbReference>
<reference evidence="12" key="1">
    <citation type="journal article" date="2010" name="Science">
        <title>The genome of the Western clawed frog Xenopus tropicalis.</title>
        <authorList>
            <person name="Hellsten U."/>
            <person name="Harland R.M."/>
            <person name="Gilchrist M.J."/>
            <person name="Hendrix D."/>
            <person name="Jurka J."/>
            <person name="Kapitonov V."/>
            <person name="Ovcharenko I."/>
            <person name="Putnam N.H."/>
            <person name="Shu S."/>
            <person name="Taher L."/>
            <person name="Blitz I.L."/>
            <person name="Blumberg B."/>
            <person name="Dichmann D.S."/>
            <person name="Dubchak I."/>
            <person name="Amaya E."/>
            <person name="Detter J.C."/>
            <person name="Fletcher R."/>
            <person name="Gerhard D.S."/>
            <person name="Goodstein D."/>
            <person name="Graves T."/>
            <person name="Grigoriev I.V."/>
            <person name="Grimwood J."/>
            <person name="Kawashima T."/>
            <person name="Lindquist E."/>
            <person name="Lucas S.M."/>
            <person name="Mead P.E."/>
            <person name="Mitros T."/>
            <person name="Ogino H."/>
            <person name="Ohta Y."/>
            <person name="Poliakov A.V."/>
            <person name="Pollet N."/>
            <person name="Robert J."/>
            <person name="Salamov A."/>
            <person name="Sater A.K."/>
            <person name="Schmutz J."/>
            <person name="Terry A."/>
            <person name="Vize P.D."/>
            <person name="Warren W.C."/>
            <person name="Wells D."/>
            <person name="Wills A."/>
            <person name="Wilson R.K."/>
            <person name="Zimmerman L.B."/>
            <person name="Zorn A.M."/>
            <person name="Grainger R."/>
            <person name="Grammer T."/>
            <person name="Khokha M.K."/>
            <person name="Richardson P.M."/>
            <person name="Rokhsar D.S."/>
        </authorList>
    </citation>
    <scope>NUCLEOTIDE SEQUENCE [LARGE SCALE GENOMIC DNA]</scope>
    <source>
        <strain evidence="12">Nigerian</strain>
    </source>
</reference>
<organism evidence="12">
    <name type="scientific">Xenopus tropicalis</name>
    <name type="common">Western clawed frog</name>
    <name type="synonym">Silurana tropicalis</name>
    <dbReference type="NCBI Taxonomy" id="8364"/>
    <lineage>
        <taxon>Eukaryota</taxon>
        <taxon>Metazoa</taxon>
        <taxon>Chordata</taxon>
        <taxon>Craniata</taxon>
        <taxon>Vertebrata</taxon>
        <taxon>Euteleostomi</taxon>
        <taxon>Amphibia</taxon>
        <taxon>Batrachia</taxon>
        <taxon>Anura</taxon>
        <taxon>Pipoidea</taxon>
        <taxon>Pipidae</taxon>
        <taxon>Xenopodinae</taxon>
        <taxon>Xenopus</taxon>
        <taxon>Silurana</taxon>
    </lineage>
</organism>
<sequence length="145" mass="16514">FKKDATPLLKPNRASGTATSNTPCYSHISLCSWNVRGLNSKFKRAQLFTYLKKYNPTILLLQETHQVGSKILALKKPWVAHHFHAPFSSHARGVATLIQKIVMYETMRVCLDAQGRYVIIQCKSLQLLSILWGILMPCFIPTWIN</sequence>
<evidence type="ECO:0000256" key="10">
    <source>
        <dbReference type="SAM" id="Phobius"/>
    </source>
</evidence>
<dbReference type="AlphaFoldDB" id="A0A803K4L8"/>
<evidence type="ECO:0000256" key="2">
    <source>
        <dbReference type="ARBA" id="ARBA00007092"/>
    </source>
</evidence>
<keyword evidence="5" id="KW-0227">DNA damage</keyword>
<evidence type="ECO:0000256" key="9">
    <source>
        <dbReference type="PIRSR" id="PIRSR604808-2"/>
    </source>
</evidence>
<evidence type="ECO:0000256" key="4">
    <source>
        <dbReference type="ARBA" id="ARBA00022723"/>
    </source>
</evidence>
<keyword evidence="9" id="KW-0464">Manganese</keyword>
<feature type="binding site" evidence="9">
    <location>
        <position position="34"/>
    </location>
    <ligand>
        <name>Mg(2+)</name>
        <dbReference type="ChEBI" id="CHEBI:18420"/>
        <label>1</label>
    </ligand>
</feature>
<dbReference type="GO" id="GO:0046872">
    <property type="term" value="F:metal ion binding"/>
    <property type="evidence" value="ECO:0007669"/>
    <property type="project" value="UniProtKB-KW"/>
</dbReference>
<dbReference type="Gene3D" id="3.60.10.10">
    <property type="entry name" value="Endonuclease/exonuclease/phosphatase"/>
    <property type="match status" value="1"/>
</dbReference>
<dbReference type="Pfam" id="PF03372">
    <property type="entry name" value="Exo_endo_phos"/>
    <property type="match status" value="1"/>
</dbReference>
<dbReference type="InterPro" id="IPR005135">
    <property type="entry name" value="Endo/exonuclease/phosphatase"/>
</dbReference>
<evidence type="ECO:0000256" key="8">
    <source>
        <dbReference type="ARBA" id="ARBA00023204"/>
    </source>
</evidence>
<reference evidence="12" key="2">
    <citation type="submission" date="2021-03" db="UniProtKB">
        <authorList>
            <consortium name="Ensembl"/>
        </authorList>
    </citation>
    <scope>IDENTIFICATION</scope>
</reference>
<keyword evidence="6" id="KW-0378">Hydrolase</keyword>
<feature type="binding site" evidence="9">
    <location>
        <position position="63"/>
    </location>
    <ligand>
        <name>Mg(2+)</name>
        <dbReference type="ChEBI" id="CHEBI:18420"/>
        <label>1</label>
    </ligand>
</feature>
<dbReference type="InterPro" id="IPR036691">
    <property type="entry name" value="Endo/exonu/phosph_ase_sf"/>
</dbReference>
<evidence type="ECO:0000313" key="12">
    <source>
        <dbReference type="Ensembl" id="ENSXETP00000115293"/>
    </source>
</evidence>
<protein>
    <recommendedName>
        <fullName evidence="3">exodeoxyribonuclease III</fullName>
        <ecNumber evidence="3">3.1.11.2</ecNumber>
    </recommendedName>
</protein>
<keyword evidence="10" id="KW-0472">Membrane</keyword>
<dbReference type="Ensembl" id="ENSXETT00000121163">
    <property type="protein sequence ID" value="ENSXETP00000115293"/>
    <property type="gene ID" value="ENSXETG00000046270"/>
</dbReference>
<feature type="transmembrane region" description="Helical" evidence="10">
    <location>
        <begin position="125"/>
        <end position="144"/>
    </location>
</feature>
<proteinExistence type="inferred from homology"/>
<comment type="cofactor">
    <cofactor evidence="9">
        <name>Mg(2+)</name>
        <dbReference type="ChEBI" id="CHEBI:18420"/>
    </cofactor>
    <cofactor evidence="9">
        <name>Mn(2+)</name>
        <dbReference type="ChEBI" id="CHEBI:29035"/>
    </cofactor>
    <text evidence="9">Probably binds two magnesium or manganese ions per subunit.</text>
</comment>
<comment type="catalytic activity">
    <reaction evidence="1">
        <text>Exonucleolytic cleavage in the 3'- to 5'-direction to yield nucleoside 5'-phosphates.</text>
        <dbReference type="EC" id="3.1.11.2"/>
    </reaction>
</comment>
<comment type="similarity">
    <text evidence="2">Belongs to the DNA repair enzymes AP/ExoA family.</text>
</comment>
<accession>A0A803K4L8</accession>
<dbReference type="GO" id="GO:0008311">
    <property type="term" value="F:double-stranded DNA 3'-5' DNA exonuclease activity"/>
    <property type="evidence" value="ECO:0007669"/>
    <property type="project" value="UniProtKB-EC"/>
</dbReference>
<evidence type="ECO:0000256" key="3">
    <source>
        <dbReference type="ARBA" id="ARBA00012115"/>
    </source>
</evidence>
<dbReference type="SUPFAM" id="SSF56219">
    <property type="entry name" value="DNase I-like"/>
    <property type="match status" value="1"/>
</dbReference>
<keyword evidence="10" id="KW-0812">Transmembrane</keyword>
<dbReference type="EC" id="3.1.11.2" evidence="3"/>
<name>A0A803K4L8_XENTR</name>
<keyword evidence="7 9" id="KW-0460">Magnesium</keyword>
<dbReference type="InterPro" id="IPR004808">
    <property type="entry name" value="AP_endonuc_1"/>
</dbReference>
<feature type="domain" description="Endonuclease/exonuclease/phosphatase" evidence="11">
    <location>
        <begin position="31"/>
        <end position="100"/>
    </location>
</feature>
<dbReference type="GeneTree" id="ENSGT01120000272759"/>
<dbReference type="InParanoid" id="A0A803K4L8"/>
<keyword evidence="10" id="KW-1133">Transmembrane helix</keyword>
<evidence type="ECO:0000256" key="7">
    <source>
        <dbReference type="ARBA" id="ARBA00022842"/>
    </source>
</evidence>
<evidence type="ECO:0000259" key="11">
    <source>
        <dbReference type="Pfam" id="PF03372"/>
    </source>
</evidence>
<evidence type="ECO:0000256" key="6">
    <source>
        <dbReference type="ARBA" id="ARBA00022801"/>
    </source>
</evidence>
<dbReference type="PANTHER" id="PTHR22748:SF6">
    <property type="entry name" value="DNA-(APURINIC OR APYRIMIDINIC SITE) ENDONUCLEASE"/>
    <property type="match status" value="1"/>
</dbReference>
<dbReference type="PANTHER" id="PTHR22748">
    <property type="entry name" value="AP ENDONUCLEASE"/>
    <property type="match status" value="1"/>
</dbReference>
<evidence type="ECO:0000256" key="1">
    <source>
        <dbReference type="ARBA" id="ARBA00000493"/>
    </source>
</evidence>
<keyword evidence="8" id="KW-0234">DNA repair</keyword>
<keyword evidence="4 9" id="KW-0479">Metal-binding</keyword>